<evidence type="ECO:0000313" key="7">
    <source>
        <dbReference type="Proteomes" id="UP000321424"/>
    </source>
</evidence>
<evidence type="ECO:0008006" key="8">
    <source>
        <dbReference type="Google" id="ProtNLM"/>
    </source>
</evidence>
<dbReference type="GO" id="GO:0016757">
    <property type="term" value="F:glycosyltransferase activity"/>
    <property type="evidence" value="ECO:0007669"/>
    <property type="project" value="UniProtKB-KW"/>
</dbReference>
<dbReference type="Gene3D" id="3.40.50.2000">
    <property type="entry name" value="Glycogen Phosphorylase B"/>
    <property type="match status" value="2"/>
</dbReference>
<evidence type="ECO:0000256" key="1">
    <source>
        <dbReference type="ARBA" id="ARBA00009481"/>
    </source>
</evidence>
<dbReference type="RefSeq" id="WP_147143855.1">
    <property type="nucleotide sequence ID" value="NZ_BJXA01000137.1"/>
</dbReference>
<proteinExistence type="inferred from homology"/>
<dbReference type="PANTHER" id="PTHR12526:SF640">
    <property type="entry name" value="COLANIC ACID BIOSYNTHESIS GLYCOSYLTRANSFERASE WCAL-RELATED"/>
    <property type="match status" value="1"/>
</dbReference>
<comment type="caution">
    <text evidence="6">The sequence shown here is derived from an EMBL/GenBank/DDBJ whole genome shotgun (WGS) entry which is preliminary data.</text>
</comment>
<organism evidence="6 7">
    <name type="scientific">Nocardia ninae NBRC 108245</name>
    <dbReference type="NCBI Taxonomy" id="1210091"/>
    <lineage>
        <taxon>Bacteria</taxon>
        <taxon>Bacillati</taxon>
        <taxon>Actinomycetota</taxon>
        <taxon>Actinomycetes</taxon>
        <taxon>Mycobacteriales</taxon>
        <taxon>Nocardiaceae</taxon>
        <taxon>Nocardia</taxon>
    </lineage>
</organism>
<dbReference type="InterPro" id="IPR028098">
    <property type="entry name" value="Glyco_trans_4-like_N"/>
</dbReference>
<sequence length="390" mass="42297">MREVLLLCWRDTGHPQGGGSERYLEQVGAQLAARGVKVTLRTARYPGAPKRERIDGIDISRAGGRFSVYPRALAAMALGRLGLGPLRGLRPDAVIDTQNGIPFFATAATKAPSVVLVHHGHREQWPVAGRLVGRIGWWIESRLSPRVHRRNQYLTVSLPSAEELATLGVEQSRIAVVRNGAEPVPADAPTGATATRTANPRIVVLSRLVPHKQIEDALAVVARLRTRIPGLHLDVIGDGWWADNLKADAHDLAIADAVTFHGHVDERRKHELLSRAWVHVLPSRKEGWGLAVIEAAQHGVPTIGYRSSRGLTDSIVDGVTGVLVDDVAQLADAVGELLDEHAARTVMGEKARSRAREFSWEQTGNGVYDVLAAVARGEHTSGLIAPRSEH</sequence>
<feature type="domain" description="Glycosyl transferase family 1" evidence="4">
    <location>
        <begin position="198"/>
        <end position="353"/>
    </location>
</feature>
<dbReference type="InterPro" id="IPR001296">
    <property type="entry name" value="Glyco_trans_1"/>
</dbReference>
<keyword evidence="2" id="KW-0328">Glycosyltransferase</keyword>
<dbReference type="CDD" id="cd03801">
    <property type="entry name" value="GT4_PimA-like"/>
    <property type="match status" value="1"/>
</dbReference>
<gene>
    <name evidence="6" type="ORF">NN4_86460</name>
</gene>
<dbReference type="Proteomes" id="UP000321424">
    <property type="component" value="Unassembled WGS sequence"/>
</dbReference>
<dbReference type="Pfam" id="PF13439">
    <property type="entry name" value="Glyco_transf_4"/>
    <property type="match status" value="1"/>
</dbReference>
<dbReference type="EMBL" id="BJXA01000137">
    <property type="protein sequence ID" value="GEM44127.1"/>
    <property type="molecule type" value="Genomic_DNA"/>
</dbReference>
<reference evidence="6 7" key="1">
    <citation type="submission" date="2019-07" db="EMBL/GenBank/DDBJ databases">
        <title>Whole genome shotgun sequence of Nocardia ninae NBRC 108245.</title>
        <authorList>
            <person name="Hosoyama A."/>
            <person name="Uohara A."/>
            <person name="Ohji S."/>
            <person name="Ichikawa N."/>
        </authorList>
    </citation>
    <scope>NUCLEOTIDE SEQUENCE [LARGE SCALE GENOMIC DNA]</scope>
    <source>
        <strain evidence="6 7">NBRC 108245</strain>
    </source>
</reference>
<evidence type="ECO:0000259" key="5">
    <source>
        <dbReference type="Pfam" id="PF13439"/>
    </source>
</evidence>
<dbReference type="Pfam" id="PF00534">
    <property type="entry name" value="Glycos_transf_1"/>
    <property type="match status" value="1"/>
</dbReference>
<dbReference type="SUPFAM" id="SSF53756">
    <property type="entry name" value="UDP-Glycosyltransferase/glycogen phosphorylase"/>
    <property type="match status" value="1"/>
</dbReference>
<evidence type="ECO:0000256" key="3">
    <source>
        <dbReference type="ARBA" id="ARBA00022679"/>
    </source>
</evidence>
<keyword evidence="3" id="KW-0808">Transferase</keyword>
<feature type="domain" description="Glycosyltransferase subfamily 4-like N-terminal" evidence="5">
    <location>
        <begin position="18"/>
        <end position="181"/>
    </location>
</feature>
<comment type="similarity">
    <text evidence="1">Belongs to the glycosyltransferase group 1 family. Glycosyltransferase 4 subfamily.</text>
</comment>
<dbReference type="OrthoDB" id="9806887at2"/>
<dbReference type="AlphaFoldDB" id="A0A511MVD0"/>
<keyword evidence="7" id="KW-1185">Reference proteome</keyword>
<evidence type="ECO:0000313" key="6">
    <source>
        <dbReference type="EMBL" id="GEM44127.1"/>
    </source>
</evidence>
<accession>A0A511MVD0</accession>
<protein>
    <recommendedName>
        <fullName evidence="8">Glycosyl transferase</fullName>
    </recommendedName>
</protein>
<name>A0A511MVD0_9NOCA</name>
<evidence type="ECO:0000259" key="4">
    <source>
        <dbReference type="Pfam" id="PF00534"/>
    </source>
</evidence>
<dbReference type="PANTHER" id="PTHR12526">
    <property type="entry name" value="GLYCOSYLTRANSFERASE"/>
    <property type="match status" value="1"/>
</dbReference>
<evidence type="ECO:0000256" key="2">
    <source>
        <dbReference type="ARBA" id="ARBA00022676"/>
    </source>
</evidence>